<organism evidence="2 3">
    <name type="scientific">Paenibacillus herberti</name>
    <dbReference type="NCBI Taxonomy" id="1619309"/>
    <lineage>
        <taxon>Bacteria</taxon>
        <taxon>Bacillati</taxon>
        <taxon>Bacillota</taxon>
        <taxon>Bacilli</taxon>
        <taxon>Bacillales</taxon>
        <taxon>Paenibacillaceae</taxon>
        <taxon>Paenibacillus</taxon>
    </lineage>
</organism>
<keyword evidence="1" id="KW-0812">Transmembrane</keyword>
<proteinExistence type="predicted"/>
<keyword evidence="1" id="KW-1133">Transmembrane helix</keyword>
<keyword evidence="1" id="KW-0472">Membrane</keyword>
<reference evidence="2 3" key="1">
    <citation type="submission" date="2017-07" db="EMBL/GenBank/DDBJ databases">
        <title>Paenibacillus herberti R33 genome sequencing and assembly.</title>
        <authorList>
            <person name="Su W."/>
        </authorList>
    </citation>
    <scope>NUCLEOTIDE SEQUENCE [LARGE SCALE GENOMIC DNA]</scope>
    <source>
        <strain evidence="2 3">R33</strain>
    </source>
</reference>
<keyword evidence="3" id="KW-1185">Reference proteome</keyword>
<evidence type="ECO:0000256" key="1">
    <source>
        <dbReference type="SAM" id="Phobius"/>
    </source>
</evidence>
<dbReference type="OrthoDB" id="6443639at2"/>
<evidence type="ECO:0000313" key="3">
    <source>
        <dbReference type="Proteomes" id="UP000215145"/>
    </source>
</evidence>
<evidence type="ECO:0000313" key="2">
    <source>
        <dbReference type="EMBL" id="OXM13373.1"/>
    </source>
</evidence>
<dbReference type="RefSeq" id="WP_089526080.1">
    <property type="nucleotide sequence ID" value="NZ_NMUQ01000003.1"/>
</dbReference>
<comment type="caution">
    <text evidence="2">The sequence shown here is derived from an EMBL/GenBank/DDBJ whole genome shotgun (WGS) entry which is preliminary data.</text>
</comment>
<dbReference type="AlphaFoldDB" id="A0A229NTY6"/>
<gene>
    <name evidence="2" type="ORF">CGZ75_20130</name>
</gene>
<protein>
    <submittedName>
        <fullName evidence="2">Uncharacterized protein</fullName>
    </submittedName>
</protein>
<dbReference type="Proteomes" id="UP000215145">
    <property type="component" value="Unassembled WGS sequence"/>
</dbReference>
<accession>A0A229NTY6</accession>
<sequence length="150" mass="17313">MEKSKLRILVLVVFVGLISVGYLAFTRITSDNTNDKSKIIEQNISELNNTNIIAKFSDITPFDWDKAFIIEDPFLYEEAIDKLVGAKCNLDRLETDIKRRIVFVNEGKFVFDYIYDIRDYMYNYQTIELTTSSSIFVENGTGGKLVLKIE</sequence>
<name>A0A229NTY6_9BACL</name>
<feature type="transmembrane region" description="Helical" evidence="1">
    <location>
        <begin position="6"/>
        <end position="25"/>
    </location>
</feature>
<dbReference type="EMBL" id="NMUQ01000003">
    <property type="protein sequence ID" value="OXM13373.1"/>
    <property type="molecule type" value="Genomic_DNA"/>
</dbReference>